<protein>
    <submittedName>
        <fullName evidence="1">Uncharacterized protein</fullName>
    </submittedName>
</protein>
<sequence length="23" mass="2750">MPLACMIFQQRQRKVSLICYFSS</sequence>
<reference evidence="1" key="1">
    <citation type="submission" date="2014-09" db="EMBL/GenBank/DDBJ databases">
        <authorList>
            <person name="Magalhaes I.L.F."/>
            <person name="Oliveira U."/>
            <person name="Santos F.R."/>
            <person name="Vidigal T.H.D.A."/>
            <person name="Brescovit A.D."/>
            <person name="Santos A.J."/>
        </authorList>
    </citation>
    <scope>NUCLEOTIDE SEQUENCE</scope>
    <source>
        <tissue evidence="1">Shoot tissue taken approximately 20 cm above the soil surface</tissue>
    </source>
</reference>
<name>A0A0A8ZJ15_ARUDO</name>
<organism evidence="1">
    <name type="scientific">Arundo donax</name>
    <name type="common">Giant reed</name>
    <name type="synonym">Donax arundinaceus</name>
    <dbReference type="NCBI Taxonomy" id="35708"/>
    <lineage>
        <taxon>Eukaryota</taxon>
        <taxon>Viridiplantae</taxon>
        <taxon>Streptophyta</taxon>
        <taxon>Embryophyta</taxon>
        <taxon>Tracheophyta</taxon>
        <taxon>Spermatophyta</taxon>
        <taxon>Magnoliopsida</taxon>
        <taxon>Liliopsida</taxon>
        <taxon>Poales</taxon>
        <taxon>Poaceae</taxon>
        <taxon>PACMAD clade</taxon>
        <taxon>Arundinoideae</taxon>
        <taxon>Arundineae</taxon>
        <taxon>Arundo</taxon>
    </lineage>
</organism>
<accession>A0A0A8ZJ15</accession>
<proteinExistence type="predicted"/>
<dbReference type="AlphaFoldDB" id="A0A0A8ZJ15"/>
<reference evidence="1" key="2">
    <citation type="journal article" date="2015" name="Data Brief">
        <title>Shoot transcriptome of the giant reed, Arundo donax.</title>
        <authorList>
            <person name="Barrero R.A."/>
            <person name="Guerrero F.D."/>
            <person name="Moolhuijzen P."/>
            <person name="Goolsby J.A."/>
            <person name="Tidwell J."/>
            <person name="Bellgard S.E."/>
            <person name="Bellgard M.I."/>
        </authorList>
    </citation>
    <scope>NUCLEOTIDE SEQUENCE</scope>
    <source>
        <tissue evidence="1">Shoot tissue taken approximately 20 cm above the soil surface</tissue>
    </source>
</reference>
<dbReference type="EMBL" id="GBRH01263033">
    <property type="protein sequence ID" value="JAD34862.1"/>
    <property type="molecule type" value="Transcribed_RNA"/>
</dbReference>
<evidence type="ECO:0000313" key="1">
    <source>
        <dbReference type="EMBL" id="JAD34862.1"/>
    </source>
</evidence>